<sequence length="82" mass="9334">MAITRAIEAIQQLFRATRPNDAISPYETSGDEVSAVPTDGWFFKEATYSRDRINEWRKKVKPVLIGVIHEEDEPDEDVSAIL</sequence>
<proteinExistence type="predicted"/>
<dbReference type="AlphaFoldDB" id="A0A9W9VSQ9"/>
<dbReference type="EMBL" id="JAPZBU010000009">
    <property type="protein sequence ID" value="KAJ5388628.1"/>
    <property type="molecule type" value="Genomic_DNA"/>
</dbReference>
<organism evidence="1 2">
    <name type="scientific">Penicillium cosmopolitanum</name>
    <dbReference type="NCBI Taxonomy" id="1131564"/>
    <lineage>
        <taxon>Eukaryota</taxon>
        <taxon>Fungi</taxon>
        <taxon>Dikarya</taxon>
        <taxon>Ascomycota</taxon>
        <taxon>Pezizomycotina</taxon>
        <taxon>Eurotiomycetes</taxon>
        <taxon>Eurotiomycetidae</taxon>
        <taxon>Eurotiales</taxon>
        <taxon>Aspergillaceae</taxon>
        <taxon>Penicillium</taxon>
    </lineage>
</organism>
<name>A0A9W9VSQ9_9EURO</name>
<evidence type="ECO:0000313" key="1">
    <source>
        <dbReference type="EMBL" id="KAJ5388628.1"/>
    </source>
</evidence>
<gene>
    <name evidence="1" type="ORF">N7509_011169</name>
</gene>
<evidence type="ECO:0000313" key="2">
    <source>
        <dbReference type="Proteomes" id="UP001147747"/>
    </source>
</evidence>
<reference evidence="1" key="1">
    <citation type="submission" date="2022-12" db="EMBL/GenBank/DDBJ databases">
        <authorList>
            <person name="Petersen C."/>
        </authorList>
    </citation>
    <scope>NUCLEOTIDE SEQUENCE</scope>
    <source>
        <strain evidence="1">IBT 29677</strain>
    </source>
</reference>
<keyword evidence="2" id="KW-1185">Reference proteome</keyword>
<accession>A0A9W9VSQ9</accession>
<protein>
    <submittedName>
        <fullName evidence="1">Uncharacterized protein</fullName>
    </submittedName>
</protein>
<dbReference type="GeneID" id="81374786"/>
<dbReference type="RefSeq" id="XP_056486426.1">
    <property type="nucleotide sequence ID" value="XM_056635806.1"/>
</dbReference>
<reference evidence="1" key="2">
    <citation type="journal article" date="2023" name="IMA Fungus">
        <title>Comparative genomic study of the Penicillium genus elucidates a diverse pangenome and 15 lateral gene transfer events.</title>
        <authorList>
            <person name="Petersen C."/>
            <person name="Sorensen T."/>
            <person name="Nielsen M.R."/>
            <person name="Sondergaard T.E."/>
            <person name="Sorensen J.L."/>
            <person name="Fitzpatrick D.A."/>
            <person name="Frisvad J.C."/>
            <person name="Nielsen K.L."/>
        </authorList>
    </citation>
    <scope>NUCLEOTIDE SEQUENCE</scope>
    <source>
        <strain evidence="1">IBT 29677</strain>
    </source>
</reference>
<comment type="caution">
    <text evidence="1">The sequence shown here is derived from an EMBL/GenBank/DDBJ whole genome shotgun (WGS) entry which is preliminary data.</text>
</comment>
<dbReference type="Proteomes" id="UP001147747">
    <property type="component" value="Unassembled WGS sequence"/>
</dbReference>